<reference evidence="1" key="1">
    <citation type="submission" date="2021-10" db="EMBL/GenBank/DDBJ databases">
        <title>Melipona bicolor Genome sequencing and assembly.</title>
        <authorList>
            <person name="Araujo N.S."/>
            <person name="Arias M.C."/>
        </authorList>
    </citation>
    <scope>NUCLEOTIDE SEQUENCE</scope>
    <source>
        <strain evidence="1">USP_2M_L1-L4_2017</strain>
        <tissue evidence="1">Whole body</tissue>
    </source>
</reference>
<gene>
    <name evidence="1" type="ORF">K0M31_009734</name>
</gene>
<keyword evidence="2" id="KW-1185">Reference proteome</keyword>
<evidence type="ECO:0000313" key="1">
    <source>
        <dbReference type="EMBL" id="KAK1121884.1"/>
    </source>
</evidence>
<evidence type="ECO:0000313" key="2">
    <source>
        <dbReference type="Proteomes" id="UP001177670"/>
    </source>
</evidence>
<proteinExistence type="predicted"/>
<protein>
    <submittedName>
        <fullName evidence="1">Uncharacterized protein</fullName>
    </submittedName>
</protein>
<comment type="caution">
    <text evidence="1">The sequence shown here is derived from an EMBL/GenBank/DDBJ whole genome shotgun (WGS) entry which is preliminary data.</text>
</comment>
<sequence length="66" mass="7357">MIKPRSGDLHKRRGLRVRADEAMQVAARLDASQTQPDCLVCANECLRYGHEETRLTVSYGCPANVV</sequence>
<dbReference type="Proteomes" id="UP001177670">
    <property type="component" value="Unassembled WGS sequence"/>
</dbReference>
<name>A0AA40FMK3_9HYME</name>
<dbReference type="AlphaFoldDB" id="A0AA40FMK3"/>
<organism evidence="1 2">
    <name type="scientific">Melipona bicolor</name>
    <dbReference type="NCBI Taxonomy" id="60889"/>
    <lineage>
        <taxon>Eukaryota</taxon>
        <taxon>Metazoa</taxon>
        <taxon>Ecdysozoa</taxon>
        <taxon>Arthropoda</taxon>
        <taxon>Hexapoda</taxon>
        <taxon>Insecta</taxon>
        <taxon>Pterygota</taxon>
        <taxon>Neoptera</taxon>
        <taxon>Endopterygota</taxon>
        <taxon>Hymenoptera</taxon>
        <taxon>Apocrita</taxon>
        <taxon>Aculeata</taxon>
        <taxon>Apoidea</taxon>
        <taxon>Anthophila</taxon>
        <taxon>Apidae</taxon>
        <taxon>Melipona</taxon>
    </lineage>
</organism>
<dbReference type="EMBL" id="JAHYIQ010000024">
    <property type="protein sequence ID" value="KAK1121884.1"/>
    <property type="molecule type" value="Genomic_DNA"/>
</dbReference>
<accession>A0AA40FMK3</accession>